<feature type="region of interest" description="Disordered" evidence="1">
    <location>
        <begin position="24"/>
        <end position="48"/>
    </location>
</feature>
<dbReference type="Proteomes" id="UP001579974">
    <property type="component" value="Unassembled WGS sequence"/>
</dbReference>
<evidence type="ECO:0000313" key="2">
    <source>
        <dbReference type="EMBL" id="MFB5192404.1"/>
    </source>
</evidence>
<organism evidence="2 3">
    <name type="scientific">Alicyclobacillus fastidiosus</name>
    <dbReference type="NCBI Taxonomy" id="392011"/>
    <lineage>
        <taxon>Bacteria</taxon>
        <taxon>Bacillati</taxon>
        <taxon>Bacillota</taxon>
        <taxon>Bacilli</taxon>
        <taxon>Bacillales</taxon>
        <taxon>Alicyclobacillaceae</taxon>
        <taxon>Alicyclobacillus</taxon>
    </lineage>
</organism>
<accession>A0ABV5AJG5</accession>
<comment type="caution">
    <text evidence="2">The sequence shown here is derived from an EMBL/GenBank/DDBJ whole genome shotgun (WGS) entry which is preliminary data.</text>
</comment>
<evidence type="ECO:0000313" key="3">
    <source>
        <dbReference type="Proteomes" id="UP001579974"/>
    </source>
</evidence>
<gene>
    <name evidence="2" type="ORF">KKP3000_001604</name>
</gene>
<keyword evidence="3" id="KW-1185">Reference proteome</keyword>
<protein>
    <submittedName>
        <fullName evidence="2">Uncharacterized protein</fullName>
    </submittedName>
</protein>
<reference evidence="2 3" key="1">
    <citation type="journal article" date="2024" name="Int. J. Mol. Sci.">
        <title>Exploration of Alicyclobacillus spp. Genome in Search of Antibiotic Resistance.</title>
        <authorList>
            <person name="Bucka-Kolendo J."/>
            <person name="Kiousi D.E."/>
            <person name="Dekowska A."/>
            <person name="Mikolajczuk-Szczyrba A."/>
            <person name="Karadedos D.M."/>
            <person name="Michael P."/>
            <person name="Galanis A."/>
            <person name="Sokolowska B."/>
        </authorList>
    </citation>
    <scope>NUCLEOTIDE SEQUENCE [LARGE SCALE GENOMIC DNA]</scope>
    <source>
        <strain evidence="2 3">KKP 3000</strain>
    </source>
</reference>
<sequence length="48" mass="5832">MQAWRNEASKIKPIHARVERRKLARDQDHLRTKRADEVHTRPYAGYFK</sequence>
<dbReference type="EMBL" id="JBDXSU010000021">
    <property type="protein sequence ID" value="MFB5192404.1"/>
    <property type="molecule type" value="Genomic_DNA"/>
</dbReference>
<evidence type="ECO:0000256" key="1">
    <source>
        <dbReference type="SAM" id="MobiDB-lite"/>
    </source>
</evidence>
<proteinExistence type="predicted"/>
<feature type="compositionally biased region" description="Basic and acidic residues" evidence="1">
    <location>
        <begin position="24"/>
        <end position="40"/>
    </location>
</feature>
<name>A0ABV5AJG5_9BACL</name>